<dbReference type="HOGENOM" id="CLU_2533633_0_0_1"/>
<dbReference type="InParanoid" id="K2R667"/>
<dbReference type="AlphaFoldDB" id="K2R667"/>
<accession>K2R667</accession>
<dbReference type="PANTHER" id="PTHR39598">
    <property type="entry name" value="AUSTINOL SYNTHESIS PROTEIN F-RELATED"/>
    <property type="match status" value="1"/>
</dbReference>
<dbReference type="EMBL" id="AHHD01000574">
    <property type="protein sequence ID" value="EKG09663.1"/>
    <property type="molecule type" value="Genomic_DNA"/>
</dbReference>
<name>K2R667_MACPH</name>
<feature type="non-terminal residue" evidence="1">
    <location>
        <position position="84"/>
    </location>
</feature>
<comment type="caution">
    <text evidence="1">The sequence shown here is derived from an EMBL/GenBank/DDBJ whole genome shotgun (WGS) entry which is preliminary data.</text>
</comment>
<dbReference type="OrthoDB" id="3758478at2759"/>
<proteinExistence type="predicted"/>
<dbReference type="InterPro" id="IPR050977">
    <property type="entry name" value="Fungal_Meroterpenoid_Isomerase"/>
</dbReference>
<evidence type="ECO:0000313" key="2">
    <source>
        <dbReference type="Proteomes" id="UP000007129"/>
    </source>
</evidence>
<dbReference type="Proteomes" id="UP000007129">
    <property type="component" value="Unassembled WGS sequence"/>
</dbReference>
<dbReference type="eggNOG" id="ENOG502S4TQ">
    <property type="taxonomic scope" value="Eukaryota"/>
</dbReference>
<evidence type="ECO:0000313" key="1">
    <source>
        <dbReference type="EMBL" id="EKG09663.1"/>
    </source>
</evidence>
<dbReference type="PANTHER" id="PTHR39598:SF1">
    <property type="entry name" value="AUSTINOID BIOSYNTHESIS CLUSTERS PROTEIN F-RELATED"/>
    <property type="match status" value="1"/>
</dbReference>
<gene>
    <name evidence="1" type="ORF">MPH_13271</name>
</gene>
<protein>
    <submittedName>
        <fullName evidence="1">Uncharacterized protein</fullName>
    </submittedName>
</protein>
<reference evidence="1 2" key="1">
    <citation type="journal article" date="2012" name="BMC Genomics">
        <title>Tools to kill: Genome of one of the most destructive plant pathogenic fungi Macrophomina phaseolina.</title>
        <authorList>
            <person name="Islam M.S."/>
            <person name="Haque M.S."/>
            <person name="Islam M.M."/>
            <person name="Emdad E.M."/>
            <person name="Halim A."/>
            <person name="Hossen Q.M.M."/>
            <person name="Hossain M.Z."/>
            <person name="Ahmed B."/>
            <person name="Rahim S."/>
            <person name="Rahman M.S."/>
            <person name="Alam M.M."/>
            <person name="Hou S."/>
            <person name="Wan X."/>
            <person name="Saito J.A."/>
            <person name="Alam M."/>
        </authorList>
    </citation>
    <scope>NUCLEOTIDE SEQUENCE [LARGE SCALE GENOMIC DNA]</scope>
    <source>
        <strain evidence="1 2">MS6</strain>
    </source>
</reference>
<organism evidence="1 2">
    <name type="scientific">Macrophomina phaseolina (strain MS6)</name>
    <name type="common">Charcoal rot fungus</name>
    <dbReference type="NCBI Taxonomy" id="1126212"/>
    <lineage>
        <taxon>Eukaryota</taxon>
        <taxon>Fungi</taxon>
        <taxon>Dikarya</taxon>
        <taxon>Ascomycota</taxon>
        <taxon>Pezizomycotina</taxon>
        <taxon>Dothideomycetes</taxon>
        <taxon>Dothideomycetes incertae sedis</taxon>
        <taxon>Botryosphaeriales</taxon>
        <taxon>Botryosphaeriaceae</taxon>
        <taxon>Macrophomina</taxon>
    </lineage>
</organism>
<dbReference type="VEuPathDB" id="FungiDB:MPH_13271"/>
<sequence>MHIFTGFNFTYLDDKDALVDVEQRKVFLRLNGQADTKIGHYESEFFFILKMDEDGKNLEEIVEVLDTETIINILRHYQEQYPLD</sequence>